<dbReference type="Pfam" id="PF03435">
    <property type="entry name" value="Sacchrp_dh_NADP"/>
    <property type="match status" value="1"/>
</dbReference>
<dbReference type="OrthoDB" id="10268090at2759"/>
<feature type="domain" description="Saccharopine dehydrogenase NADP binding" evidence="2">
    <location>
        <begin position="6"/>
        <end position="131"/>
    </location>
</feature>
<comment type="similarity">
    <text evidence="1">Belongs to the saccharopine dehydrogenase family.</text>
</comment>
<dbReference type="Gene3D" id="3.40.50.720">
    <property type="entry name" value="NAD(P)-binding Rossmann-like Domain"/>
    <property type="match status" value="1"/>
</dbReference>
<dbReference type="GO" id="GO:0005886">
    <property type="term" value="C:plasma membrane"/>
    <property type="evidence" value="ECO:0007669"/>
    <property type="project" value="TreeGrafter"/>
</dbReference>
<dbReference type="InterPro" id="IPR036291">
    <property type="entry name" value="NAD(P)-bd_dom_sf"/>
</dbReference>
<keyword evidence="4" id="KW-1185">Reference proteome</keyword>
<dbReference type="PANTHER" id="PTHR12286">
    <property type="entry name" value="SACCHAROPINE DEHYDROGENASE-LIKE OXIDOREDUCTASE"/>
    <property type="match status" value="1"/>
</dbReference>
<comment type="caution">
    <text evidence="3">The sequence shown here is derived from an EMBL/GenBank/DDBJ whole genome shotgun (WGS) entry which is preliminary data.</text>
</comment>
<reference evidence="3" key="1">
    <citation type="submission" date="2021-02" db="EMBL/GenBank/DDBJ databases">
        <authorList>
            <person name="Dougan E. K."/>
            <person name="Rhodes N."/>
            <person name="Thang M."/>
            <person name="Chan C."/>
        </authorList>
    </citation>
    <scope>NUCLEOTIDE SEQUENCE</scope>
</reference>
<dbReference type="EMBL" id="CAJNJA010010514">
    <property type="protein sequence ID" value="CAE7258592.1"/>
    <property type="molecule type" value="Genomic_DNA"/>
</dbReference>
<dbReference type="Proteomes" id="UP000601435">
    <property type="component" value="Unassembled WGS sequence"/>
</dbReference>
<dbReference type="SUPFAM" id="SSF51735">
    <property type="entry name" value="NAD(P)-binding Rossmann-fold domains"/>
    <property type="match status" value="1"/>
</dbReference>
<dbReference type="PANTHER" id="PTHR12286:SF5">
    <property type="entry name" value="SACCHAROPINE DEHYDROGENASE-LIKE OXIDOREDUCTASE"/>
    <property type="match status" value="1"/>
</dbReference>
<evidence type="ECO:0000313" key="4">
    <source>
        <dbReference type="Proteomes" id="UP000601435"/>
    </source>
</evidence>
<organism evidence="3 4">
    <name type="scientific">Symbiodinium necroappetens</name>
    <dbReference type="NCBI Taxonomy" id="1628268"/>
    <lineage>
        <taxon>Eukaryota</taxon>
        <taxon>Sar</taxon>
        <taxon>Alveolata</taxon>
        <taxon>Dinophyceae</taxon>
        <taxon>Suessiales</taxon>
        <taxon>Symbiodiniaceae</taxon>
        <taxon>Symbiodinium</taxon>
    </lineage>
</organism>
<dbReference type="InterPro" id="IPR051276">
    <property type="entry name" value="Saccharopine_DH-like_oxidrdct"/>
</dbReference>
<evidence type="ECO:0000259" key="2">
    <source>
        <dbReference type="Pfam" id="PF03435"/>
    </source>
</evidence>
<dbReference type="AlphaFoldDB" id="A0A812M6K4"/>
<dbReference type="GO" id="GO:0009247">
    <property type="term" value="P:glycolipid biosynthetic process"/>
    <property type="evidence" value="ECO:0007669"/>
    <property type="project" value="TreeGrafter"/>
</dbReference>
<dbReference type="GO" id="GO:0005739">
    <property type="term" value="C:mitochondrion"/>
    <property type="evidence" value="ECO:0007669"/>
    <property type="project" value="TreeGrafter"/>
</dbReference>
<accession>A0A812M6K4</accession>
<name>A0A812M6K4_9DINO</name>
<sequence length="389" mass="42344">MAQYDVIIFGATGFTGSLILKYFQSKGGYRLAVCGRNQSKLEKAIEGFQSKPDVYVLDVVNATQDELKEVVKKAKCVCTAVGPFVEYGEPLVQACAELGVDYVDTSGESTFMRKMIEKYDAAAKQSGSRIVIHCGQDCVPWDLAVWKLWKLLGSELTGVKIFGEMRSCPSGGTMSTAMLNMQQKPSKSSLGFDPLYLADGAKSECLTQVDLPKGSQYYEEMGQKGGPWVMGPVMANAVRRTNALLKMVPDLKYHEAVLESSQFGLSTLTTLALGVSVYLPFTQPLWYRLGVIPEPGVGPSQEEMEQGFLTLTVFADTKSKSPKCKAVMKFYTDPGYKDTARMCAEAALALTDLPKSSRQGGVYSPAAACGEGLFQRLLATGTTWEVTDL</sequence>
<proteinExistence type="inferred from homology"/>
<evidence type="ECO:0000256" key="1">
    <source>
        <dbReference type="ARBA" id="ARBA00038048"/>
    </source>
</evidence>
<gene>
    <name evidence="3" type="ORF">SNEC2469_LOCUS5820</name>
</gene>
<evidence type="ECO:0000313" key="3">
    <source>
        <dbReference type="EMBL" id="CAE7258592.1"/>
    </source>
</evidence>
<protein>
    <recommendedName>
        <fullName evidence="2">Saccharopine dehydrogenase NADP binding domain-containing protein</fullName>
    </recommendedName>
</protein>
<dbReference type="GO" id="GO:0005811">
    <property type="term" value="C:lipid droplet"/>
    <property type="evidence" value="ECO:0007669"/>
    <property type="project" value="TreeGrafter"/>
</dbReference>
<dbReference type="InterPro" id="IPR005097">
    <property type="entry name" value="Sacchrp_dh_NADP-bd"/>
</dbReference>